<dbReference type="Proteomes" id="UP001268610">
    <property type="component" value="Unassembled WGS sequence"/>
</dbReference>
<keyword evidence="1" id="KW-1133">Transmembrane helix</keyword>
<protein>
    <submittedName>
        <fullName evidence="2">Uncharacterized protein</fullName>
    </submittedName>
</protein>
<accession>A0AAJ2GQJ6</accession>
<keyword evidence="1" id="KW-0812">Transmembrane</keyword>
<dbReference type="RefSeq" id="WP_244597449.1">
    <property type="nucleotide sequence ID" value="NZ_JAVLSD010000005.1"/>
</dbReference>
<gene>
    <name evidence="2" type="ORF">RJJ65_15095</name>
</gene>
<keyword evidence="1" id="KW-0472">Membrane</keyword>
<dbReference type="EMBL" id="JAVLSF010000007">
    <property type="protein sequence ID" value="MDR9773975.1"/>
    <property type="molecule type" value="Genomic_DNA"/>
</dbReference>
<organism evidence="2 3">
    <name type="scientific">Rhizobium hidalgonense</name>
    <dbReference type="NCBI Taxonomy" id="1538159"/>
    <lineage>
        <taxon>Bacteria</taxon>
        <taxon>Pseudomonadati</taxon>
        <taxon>Pseudomonadota</taxon>
        <taxon>Alphaproteobacteria</taxon>
        <taxon>Hyphomicrobiales</taxon>
        <taxon>Rhizobiaceae</taxon>
        <taxon>Rhizobium/Agrobacterium group</taxon>
        <taxon>Rhizobium</taxon>
    </lineage>
</organism>
<evidence type="ECO:0000313" key="2">
    <source>
        <dbReference type="EMBL" id="MDR9773975.1"/>
    </source>
</evidence>
<evidence type="ECO:0000256" key="1">
    <source>
        <dbReference type="SAM" id="Phobius"/>
    </source>
</evidence>
<name>A0AAJ2GQJ6_9HYPH</name>
<feature type="transmembrane region" description="Helical" evidence="1">
    <location>
        <begin position="63"/>
        <end position="83"/>
    </location>
</feature>
<proteinExistence type="predicted"/>
<reference evidence="2" key="1">
    <citation type="submission" date="2023-04" db="EMBL/GenBank/DDBJ databases">
        <title>Genomic characterization of faba bean (Vicia faba) microsymbionts in Mexican soils.</title>
        <authorList>
            <person name="Rivera Orduna F.N."/>
            <person name="Guevara-Luna J."/>
            <person name="Yan J."/>
            <person name="Arroyo-Herrera I."/>
            <person name="Li Y."/>
            <person name="Vasquez-Murrieta M.S."/>
            <person name="Wang E.T."/>
        </authorList>
    </citation>
    <scope>NUCLEOTIDE SEQUENCE</scope>
    <source>
        <strain evidence="2">CH26</strain>
    </source>
</reference>
<feature type="transmembrane region" description="Helical" evidence="1">
    <location>
        <begin position="95"/>
        <end position="113"/>
    </location>
</feature>
<sequence length="169" mass="19383">MKAKLEQLFDSDPDPAMLLDNVAAVLLEHATVWPRTSLTWKMTSDPRCICRWKDQLSMIKPELAFVIIFTSNFAAPLLAFIAGRKWPSCRKTLHFLALVWIVLSVYVCDRVTFTPAMTTVDDSYEPDEVKQFLAIVAVLLQQLAILVTYLAWYVCRAFVKRLRASRREA</sequence>
<feature type="transmembrane region" description="Helical" evidence="1">
    <location>
        <begin position="133"/>
        <end position="159"/>
    </location>
</feature>
<dbReference type="AlphaFoldDB" id="A0AAJ2GQJ6"/>
<comment type="caution">
    <text evidence="2">The sequence shown here is derived from an EMBL/GenBank/DDBJ whole genome shotgun (WGS) entry which is preliminary data.</text>
</comment>
<evidence type="ECO:0000313" key="3">
    <source>
        <dbReference type="Proteomes" id="UP001268610"/>
    </source>
</evidence>